<dbReference type="RefSeq" id="WP_181754844.1">
    <property type="nucleotide sequence ID" value="NZ_JACEIQ010000034.1"/>
</dbReference>
<evidence type="ECO:0000313" key="2">
    <source>
        <dbReference type="Proteomes" id="UP000535491"/>
    </source>
</evidence>
<keyword evidence="2" id="KW-1185">Reference proteome</keyword>
<dbReference type="AlphaFoldDB" id="A0A7W2AA55"/>
<dbReference type="Proteomes" id="UP000535491">
    <property type="component" value="Unassembled WGS sequence"/>
</dbReference>
<protein>
    <submittedName>
        <fullName evidence="1">Uncharacterized protein</fullName>
    </submittedName>
</protein>
<sequence length="89" mass="10119">MEQKKNLVQRESAMIKKGDAVGAMIYVLAKLGYSRPEIEKVNRELQNAFNLKCSGRVFDMNLTNGRVDRKNLLPTITKQDNHVNNKIDG</sequence>
<gene>
    <name evidence="1" type="ORF">H1191_19400</name>
</gene>
<dbReference type="EMBL" id="JACEIQ010000034">
    <property type="protein sequence ID" value="MBA4496430.1"/>
    <property type="molecule type" value="Genomic_DNA"/>
</dbReference>
<reference evidence="1 2" key="1">
    <citation type="submission" date="2020-07" db="EMBL/GenBank/DDBJ databases">
        <authorList>
            <person name="Feng H."/>
        </authorList>
    </citation>
    <scope>NUCLEOTIDE SEQUENCE [LARGE SCALE GENOMIC DNA]</scope>
    <source>
        <strain evidence="2">s-10</strain>
    </source>
</reference>
<proteinExistence type="predicted"/>
<accession>A0A7W2AA55</accession>
<comment type="caution">
    <text evidence="1">The sequence shown here is derived from an EMBL/GenBank/DDBJ whole genome shotgun (WGS) entry which is preliminary data.</text>
</comment>
<name>A0A7W2AA55_9BACL</name>
<evidence type="ECO:0000313" key="1">
    <source>
        <dbReference type="EMBL" id="MBA4496430.1"/>
    </source>
</evidence>
<organism evidence="1 2">
    <name type="scientific">Paenactinomyces guangxiensis</name>
    <dbReference type="NCBI Taxonomy" id="1490290"/>
    <lineage>
        <taxon>Bacteria</taxon>
        <taxon>Bacillati</taxon>
        <taxon>Bacillota</taxon>
        <taxon>Bacilli</taxon>
        <taxon>Bacillales</taxon>
        <taxon>Thermoactinomycetaceae</taxon>
        <taxon>Paenactinomyces</taxon>
    </lineage>
</organism>